<evidence type="ECO:0000313" key="2">
    <source>
        <dbReference type="Proteomes" id="UP000031586"/>
    </source>
</evidence>
<dbReference type="SUPFAM" id="SSF159501">
    <property type="entry name" value="EreA/ChaN-like"/>
    <property type="match status" value="1"/>
</dbReference>
<proteinExistence type="predicted"/>
<gene>
    <name evidence="1" type="ORF">H735_08245</name>
</gene>
<reference evidence="1 2" key="1">
    <citation type="submission" date="2014-07" db="EMBL/GenBank/DDBJ databases">
        <title>Unique and conserved regions in Vibrio harveyi and related species in comparison with the shrimp pathogen Vibrio harveyi CAIM 1792.</title>
        <authorList>
            <person name="Espinoza-Valles I."/>
            <person name="Vora G."/>
            <person name="Leekitcharoenphon P."/>
            <person name="Ussery D."/>
            <person name="Hoj L."/>
            <person name="Gomez-Gil B."/>
        </authorList>
    </citation>
    <scope>NUCLEOTIDE SEQUENCE [LARGE SCALE GENOMIC DNA]</scope>
    <source>
        <strain evidence="2">CAIM 1854 / LMG 25443</strain>
    </source>
</reference>
<dbReference type="EMBL" id="JPRD01000014">
    <property type="protein sequence ID" value="KIF53511.1"/>
    <property type="molecule type" value="Genomic_DNA"/>
</dbReference>
<organism evidence="1 2">
    <name type="scientific">Vibrio owensii CAIM 1854 = LMG 25443</name>
    <dbReference type="NCBI Taxonomy" id="1229493"/>
    <lineage>
        <taxon>Bacteria</taxon>
        <taxon>Pseudomonadati</taxon>
        <taxon>Pseudomonadota</taxon>
        <taxon>Gammaproteobacteria</taxon>
        <taxon>Vibrionales</taxon>
        <taxon>Vibrionaceae</taxon>
        <taxon>Vibrio</taxon>
    </lineage>
</organism>
<comment type="caution">
    <text evidence="1">The sequence shown here is derived from an EMBL/GenBank/DDBJ whole genome shotgun (WGS) entry which is preliminary data.</text>
</comment>
<dbReference type="PROSITE" id="PS51257">
    <property type="entry name" value="PROKAR_LIPOPROTEIN"/>
    <property type="match status" value="1"/>
</dbReference>
<protein>
    <recommendedName>
        <fullName evidence="3">Haem-binding uptake Tiki superfamily ChaN domain-containing protein</fullName>
    </recommendedName>
</protein>
<dbReference type="RefSeq" id="WP_020196025.1">
    <property type="nucleotide sequence ID" value="NZ_BAOH01000037.1"/>
</dbReference>
<dbReference type="Proteomes" id="UP000031586">
    <property type="component" value="Unassembled WGS sequence"/>
</dbReference>
<dbReference type="PATRIC" id="fig|1229493.5.peg.737"/>
<dbReference type="AlphaFoldDB" id="A0A0C1ZJY8"/>
<evidence type="ECO:0008006" key="3">
    <source>
        <dbReference type="Google" id="ProtNLM"/>
    </source>
</evidence>
<evidence type="ECO:0000313" key="1">
    <source>
        <dbReference type="EMBL" id="KIF53511.1"/>
    </source>
</evidence>
<dbReference type="Gene3D" id="3.40.50.11550">
    <property type="match status" value="1"/>
</dbReference>
<accession>A0A0C1ZJY8</accession>
<name>A0A0C1ZJY8_9VIBR</name>
<sequence>MKLMNKLGWKIKPLLLAVGLVGMAGCEYLPHFAEVDLPEQKIEQVVAQAKPADTAILDAFKQHNFVGIGDYHWNDAFLRYATELVSSEAFSDQVTHIVVEFGNAKYQSVLDEYLAGGDVSEAQLNQVLRGSIYFMAWMPDAYINFFKTIRVRNEALPEGKKIQVHLAEAAFDWQGVQDEKVWKQAAKNKTDHFYQIAAERMAKKEKALLIFGAFHLVNAPKDYVAKTQDSAWPLATRLEQAYPDSTYLIWPMTEPEVVETFHSVQAPALLEVAQSPLAELRFIDLLPKARYKLAAMDKMDAQVGELFDAFLYLGDNQRTTVFPRDVMADRDWVNEMQRRVDLIGGKMQDRFNEIRSQSDEKYGFSDNS</sequence>